<reference evidence="2" key="2">
    <citation type="journal article" date="2021" name="Sci. Rep.">
        <title>The distribution of antibiotic resistance genes in chicken gut microbiota commensals.</title>
        <authorList>
            <person name="Juricova H."/>
            <person name="Matiasovicova J."/>
            <person name="Kubasova T."/>
            <person name="Cejkova D."/>
            <person name="Rychlik I."/>
        </authorList>
    </citation>
    <scope>NUCLEOTIDE SEQUENCE</scope>
    <source>
        <strain evidence="2">An582</strain>
    </source>
</reference>
<feature type="transmembrane region" description="Helical" evidence="1">
    <location>
        <begin position="184"/>
        <end position="200"/>
    </location>
</feature>
<protein>
    <submittedName>
        <fullName evidence="2">Uncharacterized protein</fullName>
    </submittedName>
</protein>
<dbReference type="EMBL" id="JACJKS010000021">
    <property type="protein sequence ID" value="MBM6949267.1"/>
    <property type="molecule type" value="Genomic_DNA"/>
</dbReference>
<keyword evidence="1" id="KW-0472">Membrane</keyword>
<name>A0A939BGC7_9CLOT</name>
<accession>A0A939BGC7</accession>
<reference evidence="2" key="1">
    <citation type="submission" date="2020-08" db="EMBL/GenBank/DDBJ databases">
        <authorList>
            <person name="Cejkova D."/>
            <person name="Kubasova T."/>
            <person name="Jahodarova E."/>
            <person name="Rychlik I."/>
        </authorList>
    </citation>
    <scope>NUCLEOTIDE SEQUENCE</scope>
    <source>
        <strain evidence="2">An582</strain>
    </source>
</reference>
<dbReference type="AlphaFoldDB" id="A0A939BGC7"/>
<feature type="transmembrane region" description="Helical" evidence="1">
    <location>
        <begin position="122"/>
        <end position="144"/>
    </location>
</feature>
<feature type="transmembrane region" description="Helical" evidence="1">
    <location>
        <begin position="95"/>
        <end position="116"/>
    </location>
</feature>
<feature type="transmembrane region" description="Helical" evidence="1">
    <location>
        <begin position="37"/>
        <end position="59"/>
    </location>
</feature>
<evidence type="ECO:0000313" key="2">
    <source>
        <dbReference type="EMBL" id="MBM6949267.1"/>
    </source>
</evidence>
<comment type="caution">
    <text evidence="2">The sequence shown here is derived from an EMBL/GenBank/DDBJ whole genome shotgun (WGS) entry which is preliminary data.</text>
</comment>
<proteinExistence type="predicted"/>
<dbReference type="Proteomes" id="UP000705508">
    <property type="component" value="Unassembled WGS sequence"/>
</dbReference>
<evidence type="ECO:0000313" key="3">
    <source>
        <dbReference type="Proteomes" id="UP000705508"/>
    </source>
</evidence>
<sequence>MYTLIVVLFLTGCCMIAAGLLGQAASAGQRQWDASVASAMALMVVFALLLLGCLSVSGLTEAFGAINNSLKIPFLSDLADYGTMRNLFSQAPLDAAAAFLDTVFLAAIINMLLLLYPNSPDVSGLAVVKILTAVVVAGLALVILNYVVKQSGAYQFLIGALGAVIALVSVGTVPLAAWGLIKKNSLAAAGIAAALIVFSGSRLAGCLRSALFQAVVYVGGVYVMEEKLAQVSAGVSRFSVIITAFMPVIIMLVAIVILVKSVFK</sequence>
<feature type="transmembrane region" description="Helical" evidence="1">
    <location>
        <begin position="156"/>
        <end position="178"/>
    </location>
</feature>
<feature type="transmembrane region" description="Helical" evidence="1">
    <location>
        <begin position="236"/>
        <end position="259"/>
    </location>
</feature>
<gene>
    <name evidence="2" type="ORF">H6A20_11495</name>
</gene>
<keyword evidence="1" id="KW-1133">Transmembrane helix</keyword>
<evidence type="ECO:0000256" key="1">
    <source>
        <dbReference type="SAM" id="Phobius"/>
    </source>
</evidence>
<organism evidence="2 3">
    <name type="scientific">Mordavella massiliensis</name>
    <dbReference type="NCBI Taxonomy" id="1871024"/>
    <lineage>
        <taxon>Bacteria</taxon>
        <taxon>Bacillati</taxon>
        <taxon>Bacillota</taxon>
        <taxon>Clostridia</taxon>
        <taxon>Eubacteriales</taxon>
        <taxon>Clostridiaceae</taxon>
        <taxon>Mordavella</taxon>
    </lineage>
</organism>
<dbReference type="RefSeq" id="WP_204907268.1">
    <property type="nucleotide sequence ID" value="NZ_JACJKS010000021.1"/>
</dbReference>
<keyword evidence="1" id="KW-0812">Transmembrane</keyword>